<evidence type="ECO:0000313" key="1">
    <source>
        <dbReference type="EMBL" id="KAJ6243730.1"/>
    </source>
</evidence>
<keyword evidence="1" id="KW-0238">DNA-binding</keyword>
<dbReference type="EMBL" id="JAOAOG010000168">
    <property type="protein sequence ID" value="KAJ6243730.1"/>
    <property type="molecule type" value="Genomic_DNA"/>
</dbReference>
<gene>
    <name evidence="1" type="ORF">M0813_22170</name>
</gene>
<dbReference type="GO" id="GO:0003677">
    <property type="term" value="F:DNA binding"/>
    <property type="evidence" value="ECO:0007669"/>
    <property type="project" value="UniProtKB-KW"/>
</dbReference>
<keyword evidence="2" id="KW-1185">Reference proteome</keyword>
<organism evidence="1 2">
    <name type="scientific">Anaeramoeba flamelloides</name>
    <dbReference type="NCBI Taxonomy" id="1746091"/>
    <lineage>
        <taxon>Eukaryota</taxon>
        <taxon>Metamonada</taxon>
        <taxon>Anaeramoebidae</taxon>
        <taxon>Anaeramoeba</taxon>
    </lineage>
</organism>
<comment type="caution">
    <text evidence="1">The sequence shown here is derived from an EMBL/GenBank/DDBJ whole genome shotgun (WGS) entry which is preliminary data.</text>
</comment>
<name>A0ABQ8YGU2_9EUKA</name>
<evidence type="ECO:0000313" key="2">
    <source>
        <dbReference type="Proteomes" id="UP001150062"/>
    </source>
</evidence>
<dbReference type="InterPro" id="IPR009057">
    <property type="entry name" value="Homeodomain-like_sf"/>
</dbReference>
<accession>A0ABQ8YGU2</accession>
<sequence>MQNFKPKTLVIDDDLWNVVSLLCQVRQPKYNYLNIKNLKHKNQKTKEDKNRTCNSKTEINVFNSDRYQNQIEQEQVQRQGQRQQGTQIHDKLMTLLSVVENEKLSSKWEKGEDQIPNEGDHVVGSEIKDNKKCGKLTREQLYENQNNLLCLMKEKLLPQFLPQYNTLLELFTEERAAIENSRKEWATRIPKNLVQQKKLLRGSTKTHSSGGFQVVKYEPCSLIQIINDNFNELQQSLVDKMTLELEKVHLLLKNKHNRQKIQIHNAKTIQNINKKNSQNCLSGKKSVQGIQRERLSVKSKTILKKWIEKRIYTVNGPYASHQEKMRLSKAAKISYKQVSSYLGNYRRKIKECIKKGEIEAPIWY</sequence>
<protein>
    <submittedName>
        <fullName evidence="1">Homeobox protein mohawk</fullName>
    </submittedName>
</protein>
<proteinExistence type="predicted"/>
<dbReference type="Proteomes" id="UP001150062">
    <property type="component" value="Unassembled WGS sequence"/>
</dbReference>
<reference evidence="1" key="1">
    <citation type="submission" date="2022-08" db="EMBL/GenBank/DDBJ databases">
        <title>Novel sulfate-reducing endosymbionts in the free-living metamonad Anaeramoeba.</title>
        <authorList>
            <person name="Jerlstrom-Hultqvist J."/>
            <person name="Cepicka I."/>
            <person name="Gallot-Lavallee L."/>
            <person name="Salas-Leiva D."/>
            <person name="Curtis B.A."/>
            <person name="Zahonova K."/>
            <person name="Pipaliya S."/>
            <person name="Dacks J."/>
            <person name="Roger A.J."/>
        </authorList>
    </citation>
    <scope>NUCLEOTIDE SEQUENCE</scope>
    <source>
        <strain evidence="1">Schooner1</strain>
    </source>
</reference>
<keyword evidence="1" id="KW-0371">Homeobox</keyword>
<dbReference type="SUPFAM" id="SSF46689">
    <property type="entry name" value="Homeodomain-like"/>
    <property type="match status" value="1"/>
</dbReference>
<dbReference type="Gene3D" id="1.10.10.60">
    <property type="entry name" value="Homeodomain-like"/>
    <property type="match status" value="1"/>
</dbReference>